<evidence type="ECO:0000259" key="4">
    <source>
        <dbReference type="PROSITE" id="PS01124"/>
    </source>
</evidence>
<reference evidence="5 6" key="1">
    <citation type="submission" date="2018-07" db="EMBL/GenBank/DDBJ databases">
        <title>Whole genome Sequencing of Pseudoxanthomonas gei KCTC 32298 (T).</title>
        <authorList>
            <person name="Kumar S."/>
            <person name="Bansal K."/>
            <person name="Kaur A."/>
            <person name="Patil P."/>
            <person name="Sharma S."/>
            <person name="Patil P.B."/>
        </authorList>
    </citation>
    <scope>NUCLEOTIDE SEQUENCE [LARGE SCALE GENOMIC DNA]</scope>
    <source>
        <strain evidence="5 6">KCTC 32298</strain>
    </source>
</reference>
<keyword evidence="6" id="KW-1185">Reference proteome</keyword>
<dbReference type="Gene3D" id="1.10.10.60">
    <property type="entry name" value="Homeodomain-like"/>
    <property type="match status" value="2"/>
</dbReference>
<comment type="caution">
    <text evidence="5">The sequence shown here is derived from an EMBL/GenBank/DDBJ whole genome shotgun (WGS) entry which is preliminary data.</text>
</comment>
<dbReference type="PANTHER" id="PTHR43436:SF1">
    <property type="entry name" value="TRANSCRIPTIONAL REGULATORY PROTEIN"/>
    <property type="match status" value="1"/>
</dbReference>
<dbReference type="PROSITE" id="PS01124">
    <property type="entry name" value="HTH_ARAC_FAMILY_2"/>
    <property type="match status" value="1"/>
</dbReference>
<dbReference type="Pfam" id="PF12833">
    <property type="entry name" value="HTH_18"/>
    <property type="match status" value="1"/>
</dbReference>
<name>A0ABX0ABU9_9GAMM</name>
<feature type="domain" description="HTH araC/xylS-type" evidence="4">
    <location>
        <begin position="191"/>
        <end position="289"/>
    </location>
</feature>
<proteinExistence type="predicted"/>
<dbReference type="RefSeq" id="WP_162349620.1">
    <property type="nucleotide sequence ID" value="NZ_QOVG01000005.1"/>
</dbReference>
<organism evidence="5 6">
    <name type="scientific">Pseudoxanthomonas gei</name>
    <dbReference type="NCBI Taxonomy" id="1383030"/>
    <lineage>
        <taxon>Bacteria</taxon>
        <taxon>Pseudomonadati</taxon>
        <taxon>Pseudomonadota</taxon>
        <taxon>Gammaproteobacteria</taxon>
        <taxon>Lysobacterales</taxon>
        <taxon>Lysobacteraceae</taxon>
        <taxon>Pseudoxanthomonas</taxon>
    </lineage>
</organism>
<dbReference type="InterPro" id="IPR018060">
    <property type="entry name" value="HTH_AraC"/>
</dbReference>
<dbReference type="SUPFAM" id="SSF46689">
    <property type="entry name" value="Homeodomain-like"/>
    <property type="match status" value="2"/>
</dbReference>
<sequence length="298" mass="32215">MTETLLQAVRRYVDTHADPAGLAHTPIAGLTTIRSTTPSGLLHAISRPLVCLVLQGRKQVAMGTQSFSFGAGDSLLITADVPIVSQITRASAEAPYLSLVVELDPAVIAELALQGKDEATSDRHAPVRVDPTDAEVADAALRLMRLLDRPAAIPVLHAPLLRELHYWLLEGRHGAAIRRLGWPDGHAQRVGRAVAVLRERFASVLAVEELAAVAGMSPSSFHQHFRAQTSLSPVQFQKQLRLIEARRLMMAEGRTASSAAFAVGYESVPQFTREYGRMFGLPPATDAQATRQWADAAA</sequence>
<dbReference type="Proteomes" id="UP001429354">
    <property type="component" value="Unassembled WGS sequence"/>
</dbReference>
<evidence type="ECO:0000256" key="2">
    <source>
        <dbReference type="ARBA" id="ARBA00023125"/>
    </source>
</evidence>
<dbReference type="InterPro" id="IPR009594">
    <property type="entry name" value="Tscrpt_reg_HTH_AraC_N"/>
</dbReference>
<evidence type="ECO:0000256" key="1">
    <source>
        <dbReference type="ARBA" id="ARBA00023015"/>
    </source>
</evidence>
<accession>A0ABX0ABU9</accession>
<evidence type="ECO:0000256" key="3">
    <source>
        <dbReference type="ARBA" id="ARBA00023163"/>
    </source>
</evidence>
<dbReference type="SUPFAM" id="SSF51215">
    <property type="entry name" value="Regulatory protein AraC"/>
    <property type="match status" value="1"/>
</dbReference>
<evidence type="ECO:0000313" key="5">
    <source>
        <dbReference type="EMBL" id="NDK39050.1"/>
    </source>
</evidence>
<protein>
    <submittedName>
        <fullName evidence="5">AraC family transcriptional regulator</fullName>
    </submittedName>
</protein>
<keyword evidence="1" id="KW-0805">Transcription regulation</keyword>
<dbReference type="EMBL" id="QOVG01000005">
    <property type="protein sequence ID" value="NDK39050.1"/>
    <property type="molecule type" value="Genomic_DNA"/>
</dbReference>
<keyword evidence="2" id="KW-0238">DNA-binding</keyword>
<evidence type="ECO:0000313" key="6">
    <source>
        <dbReference type="Proteomes" id="UP001429354"/>
    </source>
</evidence>
<gene>
    <name evidence="5" type="ORF">DT603_09375</name>
</gene>
<dbReference type="InterPro" id="IPR009057">
    <property type="entry name" value="Homeodomain-like_sf"/>
</dbReference>
<dbReference type="SMART" id="SM00342">
    <property type="entry name" value="HTH_ARAC"/>
    <property type="match status" value="1"/>
</dbReference>
<dbReference type="Pfam" id="PF06719">
    <property type="entry name" value="AraC_N"/>
    <property type="match status" value="1"/>
</dbReference>
<dbReference type="PANTHER" id="PTHR43436">
    <property type="entry name" value="ARAC-FAMILY TRANSCRIPTIONAL REGULATOR"/>
    <property type="match status" value="1"/>
</dbReference>
<dbReference type="InterPro" id="IPR037923">
    <property type="entry name" value="HTH-like"/>
</dbReference>
<keyword evidence="3" id="KW-0804">Transcription</keyword>